<reference evidence="3" key="1">
    <citation type="submission" date="2012-12" db="EMBL/GenBank/DDBJ databases">
        <authorList>
            <person name="Hellsten U."/>
            <person name="Grimwood J."/>
            <person name="Chapman J.A."/>
            <person name="Shapiro H."/>
            <person name="Aerts A."/>
            <person name="Otillar R.P."/>
            <person name="Terry A.Y."/>
            <person name="Boore J.L."/>
            <person name="Simakov O."/>
            <person name="Marletaz F."/>
            <person name="Cho S.-J."/>
            <person name="Edsinger-Gonzales E."/>
            <person name="Havlak P."/>
            <person name="Kuo D.-H."/>
            <person name="Larsson T."/>
            <person name="Lv J."/>
            <person name="Arendt D."/>
            <person name="Savage R."/>
            <person name="Osoegawa K."/>
            <person name="de Jong P."/>
            <person name="Lindberg D.R."/>
            <person name="Seaver E.C."/>
            <person name="Weisblat D.A."/>
            <person name="Putnam N.H."/>
            <person name="Grigoriev I.V."/>
            <person name="Rokhsar D.S."/>
        </authorList>
    </citation>
    <scope>NUCLEOTIDE SEQUENCE</scope>
    <source>
        <strain evidence="3">I ESC-2004</strain>
    </source>
</reference>
<evidence type="ECO:0000313" key="1">
    <source>
        <dbReference type="EMBL" id="ELU18646.1"/>
    </source>
</evidence>
<dbReference type="EMBL" id="AMQN01003728">
    <property type="status" value="NOT_ANNOTATED_CDS"/>
    <property type="molecule type" value="Genomic_DNA"/>
</dbReference>
<gene>
    <name evidence="1" type="ORF">CAPTEDRAFT_209202</name>
</gene>
<dbReference type="InterPro" id="IPR008477">
    <property type="entry name" value="TNFAIP8-like"/>
</dbReference>
<dbReference type="OMA" id="RMCEGIN"/>
<evidence type="ECO:0008006" key="4">
    <source>
        <dbReference type="Google" id="ProtNLM"/>
    </source>
</evidence>
<dbReference type="Pfam" id="PF05527">
    <property type="entry name" value="TNFAIP8"/>
    <property type="match status" value="1"/>
</dbReference>
<dbReference type="GO" id="GO:0042981">
    <property type="term" value="P:regulation of apoptotic process"/>
    <property type="evidence" value="ECO:0007669"/>
    <property type="project" value="InterPro"/>
</dbReference>
<dbReference type="PANTHER" id="PTHR12757">
    <property type="entry name" value="TUMOR NECROSIS FACTOR INDUCED PROTEIN"/>
    <property type="match status" value="1"/>
</dbReference>
<evidence type="ECO:0000313" key="2">
    <source>
        <dbReference type="EnsemblMetazoa" id="CapteP209202"/>
    </source>
</evidence>
<dbReference type="Proteomes" id="UP000014760">
    <property type="component" value="Unassembled WGS sequence"/>
</dbReference>
<dbReference type="PANTHER" id="PTHR12757:SF1">
    <property type="entry name" value="PROTEIN SALIVARY GLANDS MARRED"/>
    <property type="match status" value="1"/>
</dbReference>
<dbReference type="STRING" id="283909.R7VLX8"/>
<dbReference type="EMBL" id="KB291800">
    <property type="protein sequence ID" value="ELU18646.1"/>
    <property type="molecule type" value="Genomic_DNA"/>
</dbReference>
<organism evidence="1">
    <name type="scientific">Capitella teleta</name>
    <name type="common">Polychaete worm</name>
    <dbReference type="NCBI Taxonomy" id="283909"/>
    <lineage>
        <taxon>Eukaryota</taxon>
        <taxon>Metazoa</taxon>
        <taxon>Spiralia</taxon>
        <taxon>Lophotrochozoa</taxon>
        <taxon>Annelida</taxon>
        <taxon>Polychaeta</taxon>
        <taxon>Sedentaria</taxon>
        <taxon>Scolecida</taxon>
        <taxon>Capitellidae</taxon>
        <taxon>Capitella</taxon>
    </lineage>
</organism>
<sequence>MALPATVSSAEADNCIVINMADSSSASFDSKNLGLRAQKKLLSKMASKKIAKVFIDDASGRILDNLHLMARDYSNSKKTAEKLMKNLIKIVIKIGILYRNDEFNMQELKVAEMFKMKFRTVVMTVISFFEVDFTFDKLYLSESLAECQALLKQLVVRHLTDKSLGRIDQVFSFFGNADFLEYIFKRTGSNSQLLKTVVDDLNKLLDEGTL</sequence>
<dbReference type="FunFam" id="1.20.1440.160:FF:000001">
    <property type="entry name" value="Tumor necrosis factor alpha-induced protein 8-like 1"/>
    <property type="match status" value="1"/>
</dbReference>
<dbReference type="EnsemblMetazoa" id="CapteT209202">
    <property type="protein sequence ID" value="CapteP209202"/>
    <property type="gene ID" value="CapteG209202"/>
</dbReference>
<dbReference type="AlphaFoldDB" id="R7VLX8"/>
<protein>
    <recommendedName>
        <fullName evidence="4">Tumor necrosis factor alpha-induced protein 8-like protein</fullName>
    </recommendedName>
</protein>
<evidence type="ECO:0000313" key="3">
    <source>
        <dbReference type="Proteomes" id="UP000014760"/>
    </source>
</evidence>
<dbReference type="OrthoDB" id="10055976at2759"/>
<dbReference type="InterPro" id="IPR038355">
    <property type="entry name" value="TNFAIP8_sf"/>
</dbReference>
<name>R7VLX8_CAPTE</name>
<proteinExistence type="predicted"/>
<keyword evidence="3" id="KW-1185">Reference proteome</keyword>
<dbReference type="FunCoup" id="R7VLX8">
    <property type="interactions" value="197"/>
</dbReference>
<dbReference type="HOGENOM" id="CLU_085918_1_0_1"/>
<dbReference type="Gene3D" id="1.20.1440.160">
    <property type="entry name" value="Tumor necrosis factor alpha-induced protein 8-like"/>
    <property type="match status" value="1"/>
</dbReference>
<accession>R7VLX8</accession>
<reference evidence="1 3" key="2">
    <citation type="journal article" date="2013" name="Nature">
        <title>Insights into bilaterian evolution from three spiralian genomes.</title>
        <authorList>
            <person name="Simakov O."/>
            <person name="Marletaz F."/>
            <person name="Cho S.J."/>
            <person name="Edsinger-Gonzales E."/>
            <person name="Havlak P."/>
            <person name="Hellsten U."/>
            <person name="Kuo D.H."/>
            <person name="Larsson T."/>
            <person name="Lv J."/>
            <person name="Arendt D."/>
            <person name="Savage R."/>
            <person name="Osoegawa K."/>
            <person name="de Jong P."/>
            <person name="Grimwood J."/>
            <person name="Chapman J.A."/>
            <person name="Shapiro H."/>
            <person name="Aerts A."/>
            <person name="Otillar R.P."/>
            <person name="Terry A.Y."/>
            <person name="Boore J.L."/>
            <person name="Grigoriev I.V."/>
            <person name="Lindberg D.R."/>
            <person name="Seaver E.C."/>
            <person name="Weisblat D.A."/>
            <person name="Putnam N.H."/>
            <person name="Rokhsar D.S."/>
        </authorList>
    </citation>
    <scope>NUCLEOTIDE SEQUENCE</scope>
    <source>
        <strain evidence="1 3">I ESC-2004</strain>
    </source>
</reference>
<dbReference type="GO" id="GO:0005737">
    <property type="term" value="C:cytoplasm"/>
    <property type="evidence" value="ECO:0007669"/>
    <property type="project" value="TreeGrafter"/>
</dbReference>
<reference evidence="2" key="3">
    <citation type="submission" date="2015-06" db="UniProtKB">
        <authorList>
            <consortium name="EnsemblMetazoa"/>
        </authorList>
    </citation>
    <scope>IDENTIFICATION</scope>
</reference>